<dbReference type="RefSeq" id="WP_027698851.1">
    <property type="nucleotide sequence ID" value="NZ_DF820488.1"/>
</dbReference>
<dbReference type="Proteomes" id="UP000030643">
    <property type="component" value="Unassembled WGS sequence"/>
</dbReference>
<keyword evidence="1" id="KW-0812">Transmembrane</keyword>
<gene>
    <name evidence="2" type="ORF">WOSG25_050490</name>
</gene>
<dbReference type="AlphaFoldDB" id="A0A069CTT6"/>
<reference evidence="3" key="1">
    <citation type="journal article" date="2014" name="Genome Announc.">
        <title>Draft genome sequence of Weissella oryzae SG25T, isolated from fermented rice grains.</title>
        <authorList>
            <person name="Tanizawa Y."/>
            <person name="Fujisawa T."/>
            <person name="Mochizuki T."/>
            <person name="Kaminuma E."/>
            <person name="Suzuki Y."/>
            <person name="Nakamura Y."/>
            <person name="Tohno M."/>
        </authorList>
    </citation>
    <scope>NUCLEOTIDE SEQUENCE [LARGE SCALE GENOMIC DNA]</scope>
    <source>
        <strain evidence="3">DSM 25784 / JCM 18191 / LMG 30913 / SG25</strain>
    </source>
</reference>
<dbReference type="STRING" id="1329250.WOSG25_050490"/>
<accession>A0A069CTT6</accession>
<sequence>MGSINLSLWDMFILGFLFCYLVIVLWLKTNIKCDPAFGSNTLAILSALHLKLSIRNLTRCRKIVDEIPDLKRNYLRAGLFRKIIVYVPFRKELYIQLTAGDYLLKLDDDFCVVSAGYVLR</sequence>
<keyword evidence="1" id="KW-1133">Transmembrane helix</keyword>
<protein>
    <submittedName>
        <fullName evidence="2">Uncharacterized protein</fullName>
    </submittedName>
</protein>
<evidence type="ECO:0000313" key="2">
    <source>
        <dbReference type="EMBL" id="GAK30777.1"/>
    </source>
</evidence>
<dbReference type="EMBL" id="DF820488">
    <property type="protein sequence ID" value="GAK30777.1"/>
    <property type="molecule type" value="Genomic_DNA"/>
</dbReference>
<keyword evidence="1" id="KW-0472">Membrane</keyword>
<name>A0A069CTT6_WEIOS</name>
<feature type="transmembrane region" description="Helical" evidence="1">
    <location>
        <begin position="6"/>
        <end position="27"/>
    </location>
</feature>
<evidence type="ECO:0000256" key="1">
    <source>
        <dbReference type="SAM" id="Phobius"/>
    </source>
</evidence>
<evidence type="ECO:0000313" key="3">
    <source>
        <dbReference type="Proteomes" id="UP000030643"/>
    </source>
</evidence>
<proteinExistence type="predicted"/>
<organism evidence="2 3">
    <name type="scientific">Weissella oryzae (strain DSM 25784 / JCM 18191 / LMG 30913 / SG25)</name>
    <dbReference type="NCBI Taxonomy" id="1329250"/>
    <lineage>
        <taxon>Bacteria</taxon>
        <taxon>Bacillati</taxon>
        <taxon>Bacillota</taxon>
        <taxon>Bacilli</taxon>
        <taxon>Lactobacillales</taxon>
        <taxon>Lactobacillaceae</taxon>
        <taxon>Weissella</taxon>
    </lineage>
</organism>
<keyword evidence="3" id="KW-1185">Reference proteome</keyword>